<comment type="caution">
    <text evidence="1">The sequence shown here is derived from an EMBL/GenBank/DDBJ whole genome shotgun (WGS) entry which is preliminary data.</text>
</comment>
<reference evidence="1 2" key="1">
    <citation type="journal article" date="2013" name="Mar. Genomics">
        <title>Expression of sulfatases in Rhodopirellula baltica and the diversity of sulfatases in the genus Rhodopirellula.</title>
        <authorList>
            <person name="Wegner C.E."/>
            <person name="Richter-Heitmann T."/>
            <person name="Klindworth A."/>
            <person name="Klockow C."/>
            <person name="Richter M."/>
            <person name="Achstetter T."/>
            <person name="Glockner F.O."/>
            <person name="Harder J."/>
        </authorList>
    </citation>
    <scope>NUCLEOTIDE SEQUENCE [LARGE SCALE GENOMIC DNA]</scope>
    <source>
        <strain evidence="1 2">SM41</strain>
    </source>
</reference>
<sequence length="48" mass="4949">MCWVNFGTVECFAAPGASSQVRLVNLAAMIAEAVVSNACGILQLPPVV</sequence>
<name>M5U2Z7_9BACT</name>
<evidence type="ECO:0000313" key="2">
    <source>
        <dbReference type="Proteomes" id="UP000011885"/>
    </source>
</evidence>
<evidence type="ECO:0000313" key="1">
    <source>
        <dbReference type="EMBL" id="EMI55820.1"/>
    </source>
</evidence>
<dbReference type="AlphaFoldDB" id="M5U2Z7"/>
<protein>
    <submittedName>
        <fullName evidence="1">Uncharacterized protein</fullName>
    </submittedName>
</protein>
<dbReference type="EMBL" id="ANOH01000195">
    <property type="protein sequence ID" value="EMI55820.1"/>
    <property type="molecule type" value="Genomic_DNA"/>
</dbReference>
<organism evidence="1 2">
    <name type="scientific">Rhodopirellula sallentina SM41</name>
    <dbReference type="NCBI Taxonomy" id="1263870"/>
    <lineage>
        <taxon>Bacteria</taxon>
        <taxon>Pseudomonadati</taxon>
        <taxon>Planctomycetota</taxon>
        <taxon>Planctomycetia</taxon>
        <taxon>Pirellulales</taxon>
        <taxon>Pirellulaceae</taxon>
        <taxon>Rhodopirellula</taxon>
    </lineage>
</organism>
<accession>M5U2Z7</accession>
<dbReference type="Proteomes" id="UP000011885">
    <property type="component" value="Unassembled WGS sequence"/>
</dbReference>
<gene>
    <name evidence="1" type="ORF">RSSM_02744</name>
</gene>
<keyword evidence="2" id="KW-1185">Reference proteome</keyword>
<proteinExistence type="predicted"/>